<feature type="domain" description="Metallo-beta-lactamase" evidence="2">
    <location>
        <begin position="13"/>
        <end position="216"/>
    </location>
</feature>
<dbReference type="SMART" id="SM00849">
    <property type="entry name" value="Lactamase_B"/>
    <property type="match status" value="1"/>
</dbReference>
<dbReference type="InterPro" id="IPR001279">
    <property type="entry name" value="Metallo-B-lactamas"/>
</dbReference>
<gene>
    <name evidence="4" type="ORF">BGI42_07150</name>
</gene>
<dbReference type="RefSeq" id="WP_069679675.1">
    <property type="nucleotide sequence ID" value="NZ_CP017253.2"/>
</dbReference>
<organism evidence="4 5">
    <name type="scientific">Clostridium taeniosporum</name>
    <dbReference type="NCBI Taxonomy" id="394958"/>
    <lineage>
        <taxon>Bacteria</taxon>
        <taxon>Bacillati</taxon>
        <taxon>Bacillota</taxon>
        <taxon>Clostridia</taxon>
        <taxon>Eubacteriales</taxon>
        <taxon>Clostridiaceae</taxon>
        <taxon>Clostridium</taxon>
    </lineage>
</organism>
<dbReference type="Gene3D" id="3.40.50.10890">
    <property type="match status" value="1"/>
</dbReference>
<evidence type="ECO:0000313" key="4">
    <source>
        <dbReference type="EMBL" id="AOR23524.1"/>
    </source>
</evidence>
<dbReference type="PANTHER" id="PTHR11203">
    <property type="entry name" value="CLEAVAGE AND POLYADENYLATION SPECIFICITY FACTOR FAMILY MEMBER"/>
    <property type="match status" value="1"/>
</dbReference>
<dbReference type="SMART" id="SM01027">
    <property type="entry name" value="Beta-Casp"/>
    <property type="match status" value="1"/>
</dbReference>
<evidence type="ECO:0000259" key="3">
    <source>
        <dbReference type="SMART" id="SM01027"/>
    </source>
</evidence>
<proteinExistence type="predicted"/>
<accession>A0A1D7XJK2</accession>
<keyword evidence="5" id="KW-1185">Reference proteome</keyword>
<feature type="domain" description="Beta-Casp" evidence="3">
    <location>
        <begin position="236"/>
        <end position="360"/>
    </location>
</feature>
<dbReference type="GO" id="GO:0016787">
    <property type="term" value="F:hydrolase activity"/>
    <property type="evidence" value="ECO:0007669"/>
    <property type="project" value="UniProtKB-KW"/>
</dbReference>
<dbReference type="OrthoDB" id="9803916at2"/>
<dbReference type="STRING" id="394958.BGI42_07150"/>
<dbReference type="InterPro" id="IPR036866">
    <property type="entry name" value="RibonucZ/Hydroxyglut_hydro"/>
</dbReference>
<sequence>MNLDFLGGALEVGGSSILLKIDNKNILLDAGIRQNVNKDSVPNFRAIQDNGGLDAIIISHAHLDHIGCLPLISKEYPNVRIYMNNMTKDLVKVLLYDSLKIMNNRESEIPLYSENDVKLTLNRIFTLNYLVRFPIFEDMHITFYNAGHIAGASCIYIESKEGAVFYSGDFSVFSQKTVEGAKLPKLRPDVAILESTYGDKLHSNREIEEKALINIVNECIDNNGKMIIPAFALGRAQEVILILKAAMNKGCLKKVKVYVDGMVRDINRVYKNNPLYLKNSLGKKILRGIEPFYDENIVEVNSKDNREEILSGKESAVIISSSGMLTGGPSAFYAEKIASMENGYIVITGYQDEESPGRRILDLANEEEERYLSINNLNIPVKCKVKKIGLSAHSDKSEIKGVIERIASRNVFLVHGNENVIKTLAAEISRDFIGKIFTPDCGESVTLNINNPRKQLRKSFPYVMNKEIILSKENIKELWQFVSNKYGEKFFTIEELLYLWKGKVSYNNGEILNFQNTIIDNVYFECDNRRLFLFKVRSEDDIIEASKPKEINQQVLMEIVKEKFKDFNYKKISILLQNKEVILNFDFPQSVDESIEKIMKEFENETEWNIKINEKINNSSAEILIKKFINSNDIKKISFYPDKFYVEVFLNCNNMYGKEIYDDFEKITGWKLLITEEGGKRGLENKNKVYFEVSDCLMMEQNNALQAIDKAFEEEKYKPYKKSIKNNEKGKYLELVFISPKIGERYLEKLGHLAKETGWTIALSDKVNQVEIINILKVLCDKYGVKLKKNPAYLGNMNILITITEGKENFEKLKKEFEETTGCILNQ</sequence>
<dbReference type="Gene3D" id="3.60.15.10">
    <property type="entry name" value="Ribonuclease Z/Hydroxyacylglutathione hydrolase-like"/>
    <property type="match status" value="1"/>
</dbReference>
<dbReference type="SUPFAM" id="SSF56281">
    <property type="entry name" value="Metallo-hydrolase/oxidoreductase"/>
    <property type="match status" value="1"/>
</dbReference>
<dbReference type="Pfam" id="PF10996">
    <property type="entry name" value="Beta-Casp"/>
    <property type="match status" value="1"/>
</dbReference>
<dbReference type="Proteomes" id="UP000094652">
    <property type="component" value="Chromosome"/>
</dbReference>
<evidence type="ECO:0000313" key="5">
    <source>
        <dbReference type="Proteomes" id="UP000094652"/>
    </source>
</evidence>
<dbReference type="InterPro" id="IPR022712">
    <property type="entry name" value="Beta_Casp"/>
</dbReference>
<dbReference type="InterPro" id="IPR011108">
    <property type="entry name" value="RMMBL"/>
</dbReference>
<dbReference type="Pfam" id="PF07521">
    <property type="entry name" value="RMMBL"/>
    <property type="match status" value="1"/>
</dbReference>
<dbReference type="Pfam" id="PF16661">
    <property type="entry name" value="Lactamase_B_6"/>
    <property type="match status" value="1"/>
</dbReference>
<dbReference type="GO" id="GO:0004521">
    <property type="term" value="F:RNA endonuclease activity"/>
    <property type="evidence" value="ECO:0007669"/>
    <property type="project" value="TreeGrafter"/>
</dbReference>
<dbReference type="CDD" id="cd16295">
    <property type="entry name" value="TTHA0252-CPSF-like_MBL-fold"/>
    <property type="match status" value="1"/>
</dbReference>
<keyword evidence="1 4" id="KW-0378">Hydrolase</keyword>
<dbReference type="EMBL" id="CP017253">
    <property type="protein sequence ID" value="AOR23524.1"/>
    <property type="molecule type" value="Genomic_DNA"/>
</dbReference>
<name>A0A1D7XJK2_9CLOT</name>
<dbReference type="AlphaFoldDB" id="A0A1D7XJK2"/>
<reference evidence="5" key="1">
    <citation type="submission" date="2016-09" db="EMBL/GenBank/DDBJ databases">
        <title>Genomics of Clostridium taeniosporum, an organism which forms endospores with ribbon-like appendages.</title>
        <authorList>
            <person name="Walker J.R."/>
        </authorList>
    </citation>
    <scope>NUCLEOTIDE SEQUENCE [LARGE SCALE GENOMIC DNA]</scope>
    <source>
        <strain evidence="5">1/k</strain>
    </source>
</reference>
<evidence type="ECO:0000259" key="2">
    <source>
        <dbReference type="SMART" id="SM00849"/>
    </source>
</evidence>
<dbReference type="InterPro" id="IPR050698">
    <property type="entry name" value="MBL"/>
</dbReference>
<evidence type="ECO:0000256" key="1">
    <source>
        <dbReference type="ARBA" id="ARBA00022801"/>
    </source>
</evidence>
<protein>
    <submittedName>
        <fullName evidence="4">MBL fold metallo-hydrolase</fullName>
    </submittedName>
</protein>
<dbReference type="PANTHER" id="PTHR11203:SF37">
    <property type="entry name" value="INTEGRATOR COMPLEX SUBUNIT 11"/>
    <property type="match status" value="1"/>
</dbReference>
<dbReference type="KEGG" id="ctae:BGI42_07150"/>